<evidence type="ECO:0000313" key="12">
    <source>
        <dbReference type="Proteomes" id="UP000006791"/>
    </source>
</evidence>
<dbReference type="RefSeq" id="WP_014100450.1">
    <property type="nucleotide sequence ID" value="NC_016024.1"/>
</dbReference>
<accession>G2LHP9</accession>
<dbReference type="Proteomes" id="UP000006791">
    <property type="component" value="Chromosome 1"/>
</dbReference>
<dbReference type="GO" id="GO:0016779">
    <property type="term" value="F:nucleotidyltransferase activity"/>
    <property type="evidence" value="ECO:0007669"/>
    <property type="project" value="UniProtKB-KW"/>
</dbReference>
<evidence type="ECO:0000256" key="6">
    <source>
        <dbReference type="ARBA" id="ARBA00022741"/>
    </source>
</evidence>
<name>G2LHP9_CHLTF</name>
<evidence type="ECO:0000256" key="1">
    <source>
        <dbReference type="ARBA" id="ARBA00001946"/>
    </source>
</evidence>
<dbReference type="PANTHER" id="PTHR33571:SF12">
    <property type="entry name" value="BSL3053 PROTEIN"/>
    <property type="match status" value="1"/>
</dbReference>
<keyword evidence="12" id="KW-1185">Reference proteome</keyword>
<dbReference type="GO" id="GO:0046872">
    <property type="term" value="F:metal ion binding"/>
    <property type="evidence" value="ECO:0007669"/>
    <property type="project" value="UniProtKB-KW"/>
</dbReference>
<evidence type="ECO:0000256" key="8">
    <source>
        <dbReference type="ARBA" id="ARBA00022842"/>
    </source>
</evidence>
<keyword evidence="4" id="KW-0548">Nucleotidyltransferase</keyword>
<dbReference type="SUPFAM" id="SSF81301">
    <property type="entry name" value="Nucleotidyltransferase"/>
    <property type="match status" value="1"/>
</dbReference>
<dbReference type="InterPro" id="IPR043519">
    <property type="entry name" value="NT_sf"/>
</dbReference>
<dbReference type="PANTHER" id="PTHR33571">
    <property type="entry name" value="SSL8005 PROTEIN"/>
    <property type="match status" value="1"/>
</dbReference>
<dbReference type="HOGENOM" id="CLU_130257_4_1_0"/>
<dbReference type="EMBL" id="CP002514">
    <property type="protein sequence ID" value="AEP12713.1"/>
    <property type="molecule type" value="Genomic_DNA"/>
</dbReference>
<gene>
    <name evidence="11" type="ordered locus">Cabther_A1968</name>
</gene>
<keyword evidence="3 11" id="KW-0808">Transferase</keyword>
<organism evidence="11 12">
    <name type="scientific">Chloracidobacterium thermophilum (strain B)</name>
    <dbReference type="NCBI Taxonomy" id="981222"/>
    <lineage>
        <taxon>Bacteria</taxon>
        <taxon>Pseudomonadati</taxon>
        <taxon>Acidobacteriota</taxon>
        <taxon>Terriglobia</taxon>
        <taxon>Terriglobales</taxon>
        <taxon>Acidobacteriaceae</taxon>
        <taxon>Chloracidobacterium</taxon>
    </lineage>
</organism>
<evidence type="ECO:0000256" key="3">
    <source>
        <dbReference type="ARBA" id="ARBA00022679"/>
    </source>
</evidence>
<feature type="domain" description="Polymerase nucleotidyl transferase" evidence="10">
    <location>
        <begin position="14"/>
        <end position="95"/>
    </location>
</feature>
<protein>
    <submittedName>
        <fullName evidence="11">Putative nucleotidyltransferase</fullName>
    </submittedName>
</protein>
<comment type="cofactor">
    <cofactor evidence="1">
        <name>Mg(2+)</name>
        <dbReference type="ChEBI" id="CHEBI:18420"/>
    </cofactor>
</comment>
<dbReference type="GO" id="GO:0005524">
    <property type="term" value="F:ATP binding"/>
    <property type="evidence" value="ECO:0007669"/>
    <property type="project" value="UniProtKB-KW"/>
</dbReference>
<evidence type="ECO:0000256" key="7">
    <source>
        <dbReference type="ARBA" id="ARBA00022840"/>
    </source>
</evidence>
<dbReference type="Pfam" id="PF01909">
    <property type="entry name" value="NTP_transf_2"/>
    <property type="match status" value="1"/>
</dbReference>
<evidence type="ECO:0000313" key="11">
    <source>
        <dbReference type="EMBL" id="AEP12713.1"/>
    </source>
</evidence>
<evidence type="ECO:0000256" key="2">
    <source>
        <dbReference type="ARBA" id="ARBA00022649"/>
    </source>
</evidence>
<evidence type="ECO:0000256" key="9">
    <source>
        <dbReference type="ARBA" id="ARBA00038276"/>
    </source>
</evidence>
<dbReference type="InterPro" id="IPR052038">
    <property type="entry name" value="Type-VII_TA_antitoxin"/>
</dbReference>
<dbReference type="AlphaFoldDB" id="G2LHP9"/>
<evidence type="ECO:0000259" key="10">
    <source>
        <dbReference type="Pfam" id="PF01909"/>
    </source>
</evidence>
<dbReference type="KEGG" id="ctm:Cabther_A1968"/>
<dbReference type="InterPro" id="IPR002934">
    <property type="entry name" value="Polymerase_NTP_transf_dom"/>
</dbReference>
<dbReference type="CDD" id="cd05403">
    <property type="entry name" value="NT_KNTase_like"/>
    <property type="match status" value="1"/>
</dbReference>
<keyword evidence="6" id="KW-0547">Nucleotide-binding</keyword>
<keyword evidence="5" id="KW-0479">Metal-binding</keyword>
<keyword evidence="8" id="KW-0460">Magnesium</keyword>
<keyword evidence="2" id="KW-1277">Toxin-antitoxin system</keyword>
<reference evidence="11 12" key="1">
    <citation type="journal article" date="2012" name="Environ. Microbiol.">
        <title>Complete genome of Candidatus Chloracidobacterium thermophilum, a chlorophyll-based photoheterotroph belonging to the phylum Acidobacteria.</title>
        <authorList>
            <person name="Garcia Costas A.M."/>
            <person name="Liu Z."/>
            <person name="Tomsho L.P."/>
            <person name="Schuster S.C."/>
            <person name="Ward D.M."/>
            <person name="Bryant D.A."/>
        </authorList>
    </citation>
    <scope>NUCLEOTIDE SEQUENCE [LARGE SCALE GENOMIC DNA]</scope>
    <source>
        <strain evidence="11 12">B</strain>
    </source>
</reference>
<dbReference type="STRING" id="981222.Cabther_A1968"/>
<sequence>MMHERIRFPKDQVAEFCRLHHIRRLAVFGSALRSDFNENSDIDILVEFEPEHIPGLFGIARMERELSNLLGGRKVDVRTPEDLSRYFRQDVLNEAEVQYAQE</sequence>
<evidence type="ECO:0000256" key="5">
    <source>
        <dbReference type="ARBA" id="ARBA00022723"/>
    </source>
</evidence>
<comment type="similarity">
    <text evidence="9">Belongs to the MntA antitoxin family.</text>
</comment>
<proteinExistence type="inferred from homology"/>
<dbReference type="Gene3D" id="3.30.460.10">
    <property type="entry name" value="Beta Polymerase, domain 2"/>
    <property type="match status" value="1"/>
</dbReference>
<keyword evidence="7" id="KW-0067">ATP-binding</keyword>
<evidence type="ECO:0000256" key="4">
    <source>
        <dbReference type="ARBA" id="ARBA00022695"/>
    </source>
</evidence>